<proteinExistence type="predicted"/>
<dbReference type="PROSITE" id="PS00198">
    <property type="entry name" value="4FE4S_FER_1"/>
    <property type="match status" value="1"/>
</dbReference>
<feature type="domain" description="4Fe-4S ferredoxin-type" evidence="4">
    <location>
        <begin position="31"/>
        <end position="62"/>
    </location>
</feature>
<evidence type="ECO:0000313" key="5">
    <source>
        <dbReference type="EMBL" id="HJF65874.1"/>
    </source>
</evidence>
<evidence type="ECO:0000313" key="7">
    <source>
        <dbReference type="Proteomes" id="UP000269591"/>
    </source>
</evidence>
<sequence>MAHPVLETEECIGCGICVESCAQGVLDIVDGVVEAVDEDACIACGDCVEACPMGCIPEIAED</sequence>
<dbReference type="EMBL" id="DYWI01000130">
    <property type="protein sequence ID" value="HJF65874.1"/>
    <property type="molecule type" value="Genomic_DNA"/>
</dbReference>
<evidence type="ECO:0000256" key="3">
    <source>
        <dbReference type="ARBA" id="ARBA00023014"/>
    </source>
</evidence>
<organism evidence="6 7">
    <name type="scientific">Slackia equolifaciens</name>
    <dbReference type="NCBI Taxonomy" id="498718"/>
    <lineage>
        <taxon>Bacteria</taxon>
        <taxon>Bacillati</taxon>
        <taxon>Actinomycetota</taxon>
        <taxon>Coriobacteriia</taxon>
        <taxon>Eggerthellales</taxon>
        <taxon>Eggerthellaceae</taxon>
        <taxon>Slackia</taxon>
    </lineage>
</organism>
<dbReference type="Gene3D" id="3.30.70.20">
    <property type="match status" value="2"/>
</dbReference>
<comment type="caution">
    <text evidence="6">The sequence shown here is derived from an EMBL/GenBank/DDBJ whole genome shotgun (WGS) entry which is preliminary data.</text>
</comment>
<accession>A0A3N0AT37</accession>
<reference evidence="5" key="3">
    <citation type="journal article" date="2021" name="PeerJ">
        <title>Extensive microbial diversity within the chicken gut microbiome revealed by metagenomics and culture.</title>
        <authorList>
            <person name="Gilroy R."/>
            <person name="Ravi A."/>
            <person name="Getino M."/>
            <person name="Pursley I."/>
            <person name="Horton D.L."/>
            <person name="Alikhan N.F."/>
            <person name="Baker D."/>
            <person name="Gharbi K."/>
            <person name="Hall N."/>
            <person name="Watson M."/>
            <person name="Adriaenssens E.M."/>
            <person name="Foster-Nyarko E."/>
            <person name="Jarju S."/>
            <person name="Secka A."/>
            <person name="Antonio M."/>
            <person name="Oren A."/>
            <person name="Chaudhuri R.R."/>
            <person name="La Ragione R."/>
            <person name="Hildebrand F."/>
            <person name="Pallen M.J."/>
        </authorList>
    </citation>
    <scope>NUCLEOTIDE SEQUENCE</scope>
    <source>
        <strain evidence="5">ChiGjej6B6-11269</strain>
    </source>
</reference>
<reference evidence="5" key="4">
    <citation type="submission" date="2021-09" db="EMBL/GenBank/DDBJ databases">
        <authorList>
            <person name="Gilroy R."/>
        </authorList>
    </citation>
    <scope>NUCLEOTIDE SEQUENCE</scope>
    <source>
        <strain evidence="5">ChiGjej6B6-11269</strain>
    </source>
</reference>
<dbReference type="PROSITE" id="PS51379">
    <property type="entry name" value="4FE4S_FER_2"/>
    <property type="match status" value="2"/>
</dbReference>
<dbReference type="InterPro" id="IPR017896">
    <property type="entry name" value="4Fe4S_Fe-S-bd"/>
</dbReference>
<gene>
    <name evidence="6" type="ORF">DMP06_09660</name>
    <name evidence="5" type="ORF">K8U77_07170</name>
</gene>
<evidence type="ECO:0000259" key="4">
    <source>
        <dbReference type="PROSITE" id="PS51379"/>
    </source>
</evidence>
<dbReference type="Proteomes" id="UP000786989">
    <property type="component" value="Unassembled WGS sequence"/>
</dbReference>
<dbReference type="Proteomes" id="UP000269591">
    <property type="component" value="Unassembled WGS sequence"/>
</dbReference>
<dbReference type="RefSeq" id="WP_123209531.1">
    <property type="nucleotide sequence ID" value="NZ_JBHTHO010000024.1"/>
</dbReference>
<keyword evidence="7" id="KW-1185">Reference proteome</keyword>
<dbReference type="EMBL" id="QIBX01000020">
    <property type="protein sequence ID" value="RNL38051.1"/>
    <property type="molecule type" value="Genomic_DNA"/>
</dbReference>
<evidence type="ECO:0000256" key="2">
    <source>
        <dbReference type="ARBA" id="ARBA00023004"/>
    </source>
</evidence>
<keyword evidence="1" id="KW-0479">Metal-binding</keyword>
<evidence type="ECO:0000256" key="1">
    <source>
        <dbReference type="ARBA" id="ARBA00022723"/>
    </source>
</evidence>
<protein>
    <submittedName>
        <fullName evidence="5">4Fe-4S binding protein</fullName>
    </submittedName>
    <submittedName>
        <fullName evidence="6">4Fe-4S ferredoxin</fullName>
    </submittedName>
</protein>
<reference evidence="7" key="1">
    <citation type="submission" date="2018-05" db="EMBL/GenBank/DDBJ databases">
        <title>Genome Sequencing of selected type strains of the family Eggerthellaceae.</title>
        <authorList>
            <person name="Danylec N."/>
            <person name="Stoll D.A."/>
            <person name="Doetsch A."/>
            <person name="Huch M."/>
        </authorList>
    </citation>
    <scope>NUCLEOTIDE SEQUENCE [LARGE SCALE GENOMIC DNA]</scope>
    <source>
        <strain evidence="7">DSM 24851</strain>
    </source>
</reference>
<dbReference type="InterPro" id="IPR017900">
    <property type="entry name" value="4Fe4S_Fe_S_CS"/>
</dbReference>
<reference evidence="6" key="2">
    <citation type="journal article" date="2019" name="Microbiol. Resour. Announc.">
        <title>Draft Genome Sequences of Type Strains of Gordonibacter faecihominis, Paraeggerthella hongkongensis, Parvibacter caecicola,Slackia equolifaciens, Slackia faecicanis, and Slackia isoflavoniconvertens.</title>
        <authorList>
            <person name="Danylec N."/>
            <person name="Stoll D.A."/>
            <person name="Dotsch A."/>
            <person name="Huch M."/>
        </authorList>
    </citation>
    <scope>NUCLEOTIDE SEQUENCE</scope>
    <source>
        <strain evidence="6">DSM 24851</strain>
    </source>
</reference>
<dbReference type="SUPFAM" id="SSF54862">
    <property type="entry name" value="4Fe-4S ferredoxins"/>
    <property type="match status" value="1"/>
</dbReference>
<dbReference type="GO" id="GO:0051536">
    <property type="term" value="F:iron-sulfur cluster binding"/>
    <property type="evidence" value="ECO:0007669"/>
    <property type="project" value="UniProtKB-KW"/>
</dbReference>
<dbReference type="Pfam" id="PF13187">
    <property type="entry name" value="Fer4_9"/>
    <property type="match status" value="1"/>
</dbReference>
<keyword evidence="2" id="KW-0408">Iron</keyword>
<keyword evidence="3" id="KW-0411">Iron-sulfur</keyword>
<dbReference type="AlphaFoldDB" id="A0A3N0AT37"/>
<evidence type="ECO:0000313" key="6">
    <source>
        <dbReference type="EMBL" id="RNL38051.1"/>
    </source>
</evidence>
<feature type="domain" description="4Fe-4S ferredoxin-type" evidence="4">
    <location>
        <begin position="2"/>
        <end position="30"/>
    </location>
</feature>
<dbReference type="GO" id="GO:0046872">
    <property type="term" value="F:metal ion binding"/>
    <property type="evidence" value="ECO:0007669"/>
    <property type="project" value="UniProtKB-KW"/>
</dbReference>
<name>A0A3N0AT37_9ACTN</name>